<reference evidence="1" key="1">
    <citation type="journal article" date="2015" name="Nature">
        <title>Complex archaea that bridge the gap between prokaryotes and eukaryotes.</title>
        <authorList>
            <person name="Spang A."/>
            <person name="Saw J.H."/>
            <person name="Jorgensen S.L."/>
            <person name="Zaremba-Niedzwiedzka K."/>
            <person name="Martijn J."/>
            <person name="Lind A.E."/>
            <person name="van Eijk R."/>
            <person name="Schleper C."/>
            <person name="Guy L."/>
            <person name="Ettema T.J."/>
        </authorList>
    </citation>
    <scope>NUCLEOTIDE SEQUENCE</scope>
</reference>
<comment type="caution">
    <text evidence="1">The sequence shown here is derived from an EMBL/GenBank/DDBJ whole genome shotgun (WGS) entry which is preliminary data.</text>
</comment>
<dbReference type="EMBL" id="LAZR01001245">
    <property type="protein sequence ID" value="KKN47999.1"/>
    <property type="molecule type" value="Genomic_DNA"/>
</dbReference>
<proteinExistence type="predicted"/>
<protein>
    <submittedName>
        <fullName evidence="1">Uncharacterized protein</fullName>
    </submittedName>
</protein>
<organism evidence="1">
    <name type="scientific">marine sediment metagenome</name>
    <dbReference type="NCBI Taxonomy" id="412755"/>
    <lineage>
        <taxon>unclassified sequences</taxon>
        <taxon>metagenomes</taxon>
        <taxon>ecological metagenomes</taxon>
    </lineage>
</organism>
<accession>A0A0F9QZN7</accession>
<name>A0A0F9QZN7_9ZZZZ</name>
<gene>
    <name evidence="1" type="ORF">LCGC14_0657190</name>
</gene>
<evidence type="ECO:0000313" key="1">
    <source>
        <dbReference type="EMBL" id="KKN47999.1"/>
    </source>
</evidence>
<sequence>MIYPGTIQLKNLEVVVVPTSSAISVIGFRELFFSEFIIKKSKSEYLYSFCHTLVSDFEL</sequence>
<dbReference type="AlphaFoldDB" id="A0A0F9QZN7"/>